<feature type="compositionally biased region" description="Basic and acidic residues" evidence="1">
    <location>
        <begin position="53"/>
        <end position="73"/>
    </location>
</feature>
<gene>
    <name evidence="2" type="ORF">NDU88_003143</name>
</gene>
<dbReference type="EMBL" id="JANPWB010000010">
    <property type="protein sequence ID" value="KAJ1136728.1"/>
    <property type="molecule type" value="Genomic_DNA"/>
</dbReference>
<name>A0AAV7QE21_PLEWA</name>
<keyword evidence="3" id="KW-1185">Reference proteome</keyword>
<proteinExistence type="predicted"/>
<dbReference type="Proteomes" id="UP001066276">
    <property type="component" value="Chromosome 6"/>
</dbReference>
<feature type="compositionally biased region" description="Basic and acidic residues" evidence="1">
    <location>
        <begin position="125"/>
        <end position="147"/>
    </location>
</feature>
<comment type="caution">
    <text evidence="2">The sequence shown here is derived from an EMBL/GenBank/DDBJ whole genome shotgun (WGS) entry which is preliminary data.</text>
</comment>
<feature type="compositionally biased region" description="Basic residues" evidence="1">
    <location>
        <begin position="94"/>
        <end position="105"/>
    </location>
</feature>
<organism evidence="2 3">
    <name type="scientific">Pleurodeles waltl</name>
    <name type="common">Iberian ribbed newt</name>
    <dbReference type="NCBI Taxonomy" id="8319"/>
    <lineage>
        <taxon>Eukaryota</taxon>
        <taxon>Metazoa</taxon>
        <taxon>Chordata</taxon>
        <taxon>Craniata</taxon>
        <taxon>Vertebrata</taxon>
        <taxon>Euteleostomi</taxon>
        <taxon>Amphibia</taxon>
        <taxon>Batrachia</taxon>
        <taxon>Caudata</taxon>
        <taxon>Salamandroidea</taxon>
        <taxon>Salamandridae</taxon>
        <taxon>Pleurodelinae</taxon>
        <taxon>Pleurodeles</taxon>
    </lineage>
</organism>
<evidence type="ECO:0000313" key="3">
    <source>
        <dbReference type="Proteomes" id="UP001066276"/>
    </source>
</evidence>
<dbReference type="AlphaFoldDB" id="A0AAV7QE21"/>
<feature type="compositionally biased region" description="Basic and acidic residues" evidence="1">
    <location>
        <begin position="15"/>
        <end position="41"/>
    </location>
</feature>
<evidence type="ECO:0000313" key="2">
    <source>
        <dbReference type="EMBL" id="KAJ1136728.1"/>
    </source>
</evidence>
<reference evidence="2" key="1">
    <citation type="journal article" date="2022" name="bioRxiv">
        <title>Sequencing and chromosome-scale assembly of the giantPleurodeles waltlgenome.</title>
        <authorList>
            <person name="Brown T."/>
            <person name="Elewa A."/>
            <person name="Iarovenko S."/>
            <person name="Subramanian E."/>
            <person name="Araus A.J."/>
            <person name="Petzold A."/>
            <person name="Susuki M."/>
            <person name="Suzuki K.-i.T."/>
            <person name="Hayashi T."/>
            <person name="Toyoda A."/>
            <person name="Oliveira C."/>
            <person name="Osipova E."/>
            <person name="Leigh N.D."/>
            <person name="Simon A."/>
            <person name="Yun M.H."/>
        </authorList>
    </citation>
    <scope>NUCLEOTIDE SEQUENCE</scope>
    <source>
        <strain evidence="2">20211129_DDA</strain>
        <tissue evidence="2">Liver</tissue>
    </source>
</reference>
<evidence type="ECO:0000256" key="1">
    <source>
        <dbReference type="SAM" id="MobiDB-lite"/>
    </source>
</evidence>
<protein>
    <submittedName>
        <fullName evidence="2">Uncharacterized protein</fullName>
    </submittedName>
</protein>
<sequence>MTPLDKSMMRSRQWKTLEESTKRRSSEEHWRRALQESTGRELKKRVQKATCGQEHDEKETAENTCGEHEEEGASKNTGVEQWKISPKKTSGEKHKMKRGSGKHWRTSQIGGGGRQHCKKVHRGRLKESARRENEEECAAKSLDETTKRRGQQRALGKSMKRRGIGEHW</sequence>
<accession>A0AAV7QE21</accession>
<feature type="region of interest" description="Disordered" evidence="1">
    <location>
        <begin position="1"/>
        <end position="168"/>
    </location>
</feature>
<feature type="compositionally biased region" description="Basic residues" evidence="1">
    <location>
        <begin position="115"/>
        <end position="124"/>
    </location>
</feature>